<feature type="region of interest" description="Disordered" evidence="1">
    <location>
        <begin position="203"/>
        <end position="228"/>
    </location>
</feature>
<reference evidence="2" key="1">
    <citation type="submission" date="2023-03" db="EMBL/GenBank/DDBJ databases">
        <title>Electrophorus voltai genome.</title>
        <authorList>
            <person name="Bian C."/>
        </authorList>
    </citation>
    <scope>NUCLEOTIDE SEQUENCE</scope>
    <source>
        <strain evidence="2">CB-2022</strain>
        <tissue evidence="2">Muscle</tissue>
    </source>
</reference>
<gene>
    <name evidence="2" type="ORF">P4O66_016722</name>
</gene>
<sequence>MPRPHPTPTSLFQAHLRHGNPTSNRPISPSSVSGCYADEINKALSRCLPPREQRQAISICQVEKEVWYSVVGEVRAGGEGGVVLCGGRGQGRWRRRCGTLWWEWSGQVKKEVWYSVVGEVEKEVWYSVVGEVRAGGEGSVVLCGGRGHGRWRRRCGSLWWERSGQVEKELVPLPGPLTQRQNVPLIPSTGVCAKRYAQSTLSATGRLPGARKDPAAAVPVHSNLTPSP</sequence>
<proteinExistence type="predicted"/>
<comment type="caution">
    <text evidence="2">The sequence shown here is derived from an EMBL/GenBank/DDBJ whole genome shotgun (WGS) entry which is preliminary data.</text>
</comment>
<dbReference type="AlphaFoldDB" id="A0AAD8YYQ2"/>
<feature type="compositionally biased region" description="Polar residues" evidence="1">
    <location>
        <begin position="20"/>
        <end position="30"/>
    </location>
</feature>
<feature type="region of interest" description="Disordered" evidence="1">
    <location>
        <begin position="1"/>
        <end position="30"/>
    </location>
</feature>
<evidence type="ECO:0000313" key="2">
    <source>
        <dbReference type="EMBL" id="KAK1788274.1"/>
    </source>
</evidence>
<organism evidence="2 3">
    <name type="scientific">Electrophorus voltai</name>
    <dbReference type="NCBI Taxonomy" id="2609070"/>
    <lineage>
        <taxon>Eukaryota</taxon>
        <taxon>Metazoa</taxon>
        <taxon>Chordata</taxon>
        <taxon>Craniata</taxon>
        <taxon>Vertebrata</taxon>
        <taxon>Euteleostomi</taxon>
        <taxon>Actinopterygii</taxon>
        <taxon>Neopterygii</taxon>
        <taxon>Teleostei</taxon>
        <taxon>Ostariophysi</taxon>
        <taxon>Gymnotiformes</taxon>
        <taxon>Gymnotoidei</taxon>
        <taxon>Gymnotidae</taxon>
        <taxon>Electrophorus</taxon>
    </lineage>
</organism>
<evidence type="ECO:0000256" key="1">
    <source>
        <dbReference type="SAM" id="MobiDB-lite"/>
    </source>
</evidence>
<keyword evidence="3" id="KW-1185">Reference proteome</keyword>
<accession>A0AAD8YYQ2</accession>
<name>A0AAD8YYQ2_9TELE</name>
<dbReference type="Proteomes" id="UP001239994">
    <property type="component" value="Unassembled WGS sequence"/>
</dbReference>
<dbReference type="EMBL" id="JAROKS010000023">
    <property type="protein sequence ID" value="KAK1788274.1"/>
    <property type="molecule type" value="Genomic_DNA"/>
</dbReference>
<protein>
    <submittedName>
        <fullName evidence="2">Uncharacterized protein</fullName>
    </submittedName>
</protein>
<evidence type="ECO:0000313" key="3">
    <source>
        <dbReference type="Proteomes" id="UP001239994"/>
    </source>
</evidence>